<reference evidence="7 8" key="1">
    <citation type="journal article" date="2024" name="bioRxiv">
        <title>Comparative genomics of Cryptococcus and Kwoniella reveals pathogenesis evolution and contrasting karyotype dynamics via intercentromeric recombination or chromosome fusion.</title>
        <authorList>
            <person name="Coelho M.A."/>
            <person name="David-Palma M."/>
            <person name="Shea T."/>
            <person name="Bowers K."/>
            <person name="McGinley-Smith S."/>
            <person name="Mohammad A.W."/>
            <person name="Gnirke A."/>
            <person name="Yurkov A.M."/>
            <person name="Nowrousian M."/>
            <person name="Sun S."/>
            <person name="Cuomo C.A."/>
            <person name="Heitman J."/>
        </authorList>
    </citation>
    <scope>NUCLEOTIDE SEQUENCE [LARGE SCALE GENOMIC DNA]</scope>
    <source>
        <strain evidence="7 8">CBS 13917</strain>
    </source>
</reference>
<keyword evidence="5 6" id="KW-0472">Membrane</keyword>
<dbReference type="PANTHER" id="PTHR43791:SF97">
    <property type="entry name" value="ALLANTOATE TRANSPORTER, PUTATIVE (AFU_ORTHOLOGUE AFUA_1G14700)-RELATED"/>
    <property type="match status" value="1"/>
</dbReference>
<dbReference type="RefSeq" id="XP_066801757.1">
    <property type="nucleotide sequence ID" value="XM_066947343.1"/>
</dbReference>
<organism evidence="7 8">
    <name type="scientific">Kwoniella newhampshirensis</name>
    <dbReference type="NCBI Taxonomy" id="1651941"/>
    <lineage>
        <taxon>Eukaryota</taxon>
        <taxon>Fungi</taxon>
        <taxon>Dikarya</taxon>
        <taxon>Basidiomycota</taxon>
        <taxon>Agaricomycotina</taxon>
        <taxon>Tremellomycetes</taxon>
        <taxon>Tremellales</taxon>
        <taxon>Cryptococcaceae</taxon>
        <taxon>Kwoniella</taxon>
    </lineage>
</organism>
<evidence type="ECO:0000313" key="8">
    <source>
        <dbReference type="Proteomes" id="UP001388673"/>
    </source>
</evidence>
<gene>
    <name evidence="7" type="ORF">IAR55_004243</name>
</gene>
<feature type="transmembrane region" description="Helical" evidence="6">
    <location>
        <begin position="111"/>
        <end position="128"/>
    </location>
</feature>
<evidence type="ECO:0000256" key="5">
    <source>
        <dbReference type="ARBA" id="ARBA00023136"/>
    </source>
</evidence>
<dbReference type="GO" id="GO:0022857">
    <property type="term" value="F:transmembrane transporter activity"/>
    <property type="evidence" value="ECO:0007669"/>
    <property type="project" value="InterPro"/>
</dbReference>
<sequence>MTEYVDKEKSLSVPNTAVLDIDVVDGIVDEGYDIYAKNAGVFGHRTPEQQMEWEKKSKRIAGKFDLYLLAMMCFLVGVNYIDKAALAWAVLFGFRTDLHLVGKEYSWVSSMFYFGYLAGQVPSFYATARLPLAKVISITCMLWGALMLATMGCKNFSQMMAVRFLLGFTEAPLVPSLISYTALFYTKKENASRTLIWGAMQGTFYLVFTLVAYGLGHIKNDALKQWAWIYLVLGLISFVLGVGWWFLPDTPIQAKFLTEEEKVIAVERVAENMTGTKGQTIQMYQVWDALKDPMYYLSILYVFFAMVPNGLSSFNTLVISSFGFNQFNTLLAGLPSSIVSAGSLIAWGIAARKFGGLRTLGMVLPLIPAIAGISAVYATTYGNHPKWGRAFCYWLINSYAVTWPFFQAHIGVNFAGHTKRAFVYGSVLVVFSAANIVGPFIFPAGNSNYSSALAIIVVFFCVQAVIAVVMRLYMLWHNRRKDRLFGQVDRKAEMEGALEGLQDKTDKENTAFRYVY</sequence>
<feature type="transmembrane region" description="Helical" evidence="6">
    <location>
        <begin position="393"/>
        <end position="414"/>
    </location>
</feature>
<comment type="subcellular location">
    <subcellularLocation>
        <location evidence="1">Membrane</location>
        <topology evidence="1">Multi-pass membrane protein</topology>
    </subcellularLocation>
</comment>
<feature type="transmembrane region" description="Helical" evidence="6">
    <location>
        <begin position="66"/>
        <end position="91"/>
    </location>
</feature>
<dbReference type="Proteomes" id="UP001388673">
    <property type="component" value="Unassembled WGS sequence"/>
</dbReference>
<feature type="transmembrane region" description="Helical" evidence="6">
    <location>
        <begin position="421"/>
        <end position="442"/>
    </location>
</feature>
<keyword evidence="8" id="KW-1185">Reference proteome</keyword>
<keyword evidence="3 6" id="KW-0812">Transmembrane</keyword>
<feature type="transmembrane region" description="Helical" evidence="6">
    <location>
        <begin position="330"/>
        <end position="350"/>
    </location>
</feature>
<feature type="transmembrane region" description="Helical" evidence="6">
    <location>
        <begin position="164"/>
        <end position="183"/>
    </location>
</feature>
<evidence type="ECO:0000256" key="6">
    <source>
        <dbReference type="SAM" id="Phobius"/>
    </source>
</evidence>
<proteinExistence type="predicted"/>
<dbReference type="Pfam" id="PF07690">
    <property type="entry name" value="MFS_1"/>
    <property type="match status" value="1"/>
</dbReference>
<dbReference type="SUPFAM" id="SSF103473">
    <property type="entry name" value="MFS general substrate transporter"/>
    <property type="match status" value="1"/>
</dbReference>
<dbReference type="GO" id="GO:0016020">
    <property type="term" value="C:membrane"/>
    <property type="evidence" value="ECO:0007669"/>
    <property type="project" value="UniProtKB-SubCell"/>
</dbReference>
<dbReference type="AlphaFoldDB" id="A0AAW0YJQ4"/>
<keyword evidence="2" id="KW-0813">Transport</keyword>
<accession>A0AAW0YJQ4</accession>
<protein>
    <recommendedName>
        <fullName evidence="9">Major facilitator superfamily (MFS) profile domain-containing protein</fullName>
    </recommendedName>
</protein>
<evidence type="ECO:0000256" key="3">
    <source>
        <dbReference type="ARBA" id="ARBA00022692"/>
    </source>
</evidence>
<feature type="transmembrane region" description="Helical" evidence="6">
    <location>
        <begin position="195"/>
        <end position="215"/>
    </location>
</feature>
<dbReference type="PANTHER" id="PTHR43791">
    <property type="entry name" value="PERMEASE-RELATED"/>
    <property type="match status" value="1"/>
</dbReference>
<dbReference type="Gene3D" id="1.20.1250.20">
    <property type="entry name" value="MFS general substrate transporter like domains"/>
    <property type="match status" value="1"/>
</dbReference>
<evidence type="ECO:0000256" key="1">
    <source>
        <dbReference type="ARBA" id="ARBA00004141"/>
    </source>
</evidence>
<feature type="transmembrane region" description="Helical" evidence="6">
    <location>
        <begin position="227"/>
        <end position="247"/>
    </location>
</feature>
<evidence type="ECO:0000256" key="2">
    <source>
        <dbReference type="ARBA" id="ARBA00022448"/>
    </source>
</evidence>
<feature type="transmembrane region" description="Helical" evidence="6">
    <location>
        <begin position="362"/>
        <end position="381"/>
    </location>
</feature>
<name>A0AAW0YJQ4_9TREE</name>
<evidence type="ECO:0000313" key="7">
    <source>
        <dbReference type="EMBL" id="KAK8850326.1"/>
    </source>
</evidence>
<feature type="transmembrane region" description="Helical" evidence="6">
    <location>
        <begin position="448"/>
        <end position="473"/>
    </location>
</feature>
<dbReference type="KEGG" id="kne:92181501"/>
<dbReference type="InterPro" id="IPR011701">
    <property type="entry name" value="MFS"/>
</dbReference>
<feature type="transmembrane region" description="Helical" evidence="6">
    <location>
        <begin position="299"/>
        <end position="324"/>
    </location>
</feature>
<evidence type="ECO:0000256" key="4">
    <source>
        <dbReference type="ARBA" id="ARBA00022989"/>
    </source>
</evidence>
<comment type="caution">
    <text evidence="7">The sequence shown here is derived from an EMBL/GenBank/DDBJ whole genome shotgun (WGS) entry which is preliminary data.</text>
</comment>
<keyword evidence="4 6" id="KW-1133">Transmembrane helix</keyword>
<dbReference type="InterPro" id="IPR036259">
    <property type="entry name" value="MFS_trans_sf"/>
</dbReference>
<evidence type="ECO:0008006" key="9">
    <source>
        <dbReference type="Google" id="ProtNLM"/>
    </source>
</evidence>
<feature type="transmembrane region" description="Helical" evidence="6">
    <location>
        <begin position="135"/>
        <end position="152"/>
    </location>
</feature>
<dbReference type="EMBL" id="JBCAWK010000008">
    <property type="protein sequence ID" value="KAK8850326.1"/>
    <property type="molecule type" value="Genomic_DNA"/>
</dbReference>
<dbReference type="GeneID" id="92181501"/>